<comment type="caution">
    <text evidence="2">The sequence shown here is derived from an EMBL/GenBank/DDBJ whole genome shotgun (WGS) entry which is preliminary data.</text>
</comment>
<evidence type="ECO:0000256" key="1">
    <source>
        <dbReference type="SAM" id="MobiDB-lite"/>
    </source>
</evidence>
<protein>
    <submittedName>
        <fullName evidence="2">Uncharacterized protein</fullName>
    </submittedName>
</protein>
<organism evidence="2 3">
    <name type="scientific">Monosporascus cannonballus</name>
    <dbReference type="NCBI Taxonomy" id="155416"/>
    <lineage>
        <taxon>Eukaryota</taxon>
        <taxon>Fungi</taxon>
        <taxon>Dikarya</taxon>
        <taxon>Ascomycota</taxon>
        <taxon>Pezizomycotina</taxon>
        <taxon>Sordariomycetes</taxon>
        <taxon>Xylariomycetidae</taxon>
        <taxon>Xylariales</taxon>
        <taxon>Xylariales incertae sedis</taxon>
        <taxon>Monosporascus</taxon>
    </lineage>
</organism>
<dbReference type="Proteomes" id="UP000294003">
    <property type="component" value="Unassembled WGS sequence"/>
</dbReference>
<gene>
    <name evidence="2" type="ORF">DL762_007460</name>
</gene>
<name>A0ABY0H3D5_9PEZI</name>
<feature type="region of interest" description="Disordered" evidence="1">
    <location>
        <begin position="1"/>
        <end position="23"/>
    </location>
</feature>
<reference evidence="2 3" key="1">
    <citation type="submission" date="2018-06" db="EMBL/GenBank/DDBJ databases">
        <title>Complete Genomes of Monosporascus.</title>
        <authorList>
            <person name="Robinson A.J."/>
            <person name="Natvig D.O."/>
        </authorList>
    </citation>
    <scope>NUCLEOTIDE SEQUENCE [LARGE SCALE GENOMIC DNA]</scope>
    <source>
        <strain evidence="2 3">CBS 609.92</strain>
    </source>
</reference>
<dbReference type="InterPro" id="IPR011990">
    <property type="entry name" value="TPR-like_helical_dom_sf"/>
</dbReference>
<accession>A0ABY0H3D5</accession>
<proteinExistence type="predicted"/>
<dbReference type="SUPFAM" id="SSF48452">
    <property type="entry name" value="TPR-like"/>
    <property type="match status" value="1"/>
</dbReference>
<evidence type="ECO:0000313" key="2">
    <source>
        <dbReference type="EMBL" id="RYO80768.1"/>
    </source>
</evidence>
<feature type="compositionally biased region" description="Gly residues" evidence="1">
    <location>
        <begin position="14"/>
        <end position="23"/>
    </location>
</feature>
<dbReference type="EMBL" id="QJNS01000277">
    <property type="protein sequence ID" value="RYO80768.1"/>
    <property type="molecule type" value="Genomic_DNA"/>
</dbReference>
<sequence>MGSIIHDDDDDNNGGDGNGNGAAAGGGQRHFVILLDDLPRFTRTWFYSELSNPGLNRYLSLRLHLRDPYAPSREETHVPTALQRRLLLPFGEVKNLSGLRVTGDPAPLPSIEAELRAQQAVAPPGPERCLDEAARLKGEGNTRLQAGDYFGALESYGRAWEAMHIVVRGRPRHIHGEAFFARQLSGDGSRAWAGRNGAMERLVLRVQLVANTCLTYLRLGRWDDVCFWGMRSIAMLRQARLAPPLHQQQNNGFARDFDFHDDEDEIDVPPEDEAVLGFTAAVQMGKIYYRTAVAYRELGDKARARRLLRVAAVYLPHDENVKRELAACALRLG</sequence>
<keyword evidence="3" id="KW-1185">Reference proteome</keyword>
<evidence type="ECO:0000313" key="3">
    <source>
        <dbReference type="Proteomes" id="UP000294003"/>
    </source>
</evidence>
<dbReference type="Gene3D" id="1.25.40.10">
    <property type="entry name" value="Tetratricopeptide repeat domain"/>
    <property type="match status" value="1"/>
</dbReference>